<feature type="transmembrane region" description="Helical" evidence="9">
    <location>
        <begin position="448"/>
        <end position="471"/>
    </location>
</feature>
<feature type="transmembrane region" description="Helical" evidence="9">
    <location>
        <begin position="611"/>
        <end position="637"/>
    </location>
</feature>
<evidence type="ECO:0000256" key="4">
    <source>
        <dbReference type="ARBA" id="ARBA00022729"/>
    </source>
</evidence>
<evidence type="ECO:0000256" key="8">
    <source>
        <dbReference type="SAM" id="MobiDB-lite"/>
    </source>
</evidence>
<dbReference type="CDD" id="cd15039">
    <property type="entry name" value="7tmB3_Methuselah-like"/>
    <property type="match status" value="1"/>
</dbReference>
<dbReference type="Proteomes" id="UP000694843">
    <property type="component" value="Unplaced"/>
</dbReference>
<keyword evidence="6" id="KW-0807">Transducer</keyword>
<dbReference type="PROSITE" id="PS50261">
    <property type="entry name" value="G_PROTEIN_RECEP_F2_4"/>
    <property type="match status" value="1"/>
</dbReference>
<dbReference type="InterPro" id="IPR023311">
    <property type="entry name" value="Methusela_ecto_dom_2"/>
</dbReference>
<sequence length="902" mass="100990">MNYLLLLAIVLNVCVKHLCVGDALEQQPSPHAVGEEVLGRSTVNITHENSERANDLVHSLEDFGISHPEFYSLLTLKKCHCKGPRQVWSEEKCVEHTEDTIVGVLNYENSPPVESKPLWYGEIEVAPVVCTGNSVKNVFAGGEFYLVMGTELLHSLSQVMFNDGDFCIEHVYDENGELSWVAESCSLPPNVPNCCSEGQGIMMESKTCEEMKETEFFPPVLTRDIKFTFINSSFNPIVCSEDEQHLWFKLGEKSNLIYSISGVLLSWTKEGTPPEVRISPNYCVAKTVGDSAYLASFCFKDKLKEHLEMCSNATCVRKCCSPGSIYDNSVHECLDQVQEYMTWQPKFHHFTADGLQAREDRPDDYLPISGIPINCHYFLLDPAKQSDDKFFLLSNGSLYVPVWNLSIPSTSYCVDHFTDNGENFAERAMVCFPERVEKMSNCDRVSNVLHPSLLIISCVFLAITLAVYAIVPELHAKVHGKSLLSHVSSLLVAYSSLVVVQWGSSKLPMPWCIAMASIIHISFLASFFWLNVMCFDIYWTLRSLRPIPESGEGSRSRFKWYSAYAWGCPLIVGVVTIGMQQIDPNLHKDLILPGFGVKKCWFAEQAALWLYFYMFVLLLTVINIIFFLQVAIILIKAQRVNKTILKNTNRHDKDRMKLYVKLFVVMGVTWICEVISFQEGTCEVWMFTDIINSLQGVFIFVIFVCKRTVFQKLKAWWKLKRSKKSYDHKTLRGKCDPGISRVKRIVRSTSSYATTSQMSQRTTQISLDSIRGSSTHQPSVAIKSNGNGSNMHVIHESCVDAPADQDSSRTPTKCTPTSAQINGSSPIMVGDVVSARGGGNMTPPHGPAGVVSARGGPREAVTYELGKTEDENEGLEPHDSDESSPNSLTADVTVHDQLSAQR</sequence>
<dbReference type="Pfam" id="PF00002">
    <property type="entry name" value="7tm_2"/>
    <property type="match status" value="1"/>
</dbReference>
<dbReference type="RefSeq" id="XP_047739743.1">
    <property type="nucleotide sequence ID" value="XM_047883787.1"/>
</dbReference>
<keyword evidence="6" id="KW-0675">Receptor</keyword>
<feature type="signal peptide" evidence="10">
    <location>
        <begin position="1"/>
        <end position="21"/>
    </location>
</feature>
<dbReference type="InterPro" id="IPR052808">
    <property type="entry name" value="GPCR_Mth-like"/>
</dbReference>
<dbReference type="InterPro" id="IPR000832">
    <property type="entry name" value="GPCR_2_secretin-like"/>
</dbReference>
<keyword evidence="6" id="KW-0297">G-protein coupled receptor</keyword>
<accession>A0A979FRI0</accession>
<feature type="transmembrane region" description="Helical" evidence="9">
    <location>
        <begin position="684"/>
        <end position="705"/>
    </location>
</feature>
<dbReference type="InterPro" id="IPR036272">
    <property type="entry name" value="Methuselah_N_sf"/>
</dbReference>
<dbReference type="GO" id="GO:0007166">
    <property type="term" value="P:cell surface receptor signaling pathway"/>
    <property type="evidence" value="ECO:0007669"/>
    <property type="project" value="InterPro"/>
</dbReference>
<keyword evidence="12" id="KW-1185">Reference proteome</keyword>
<dbReference type="GeneID" id="108676181"/>
<feature type="domain" description="G-protein coupled receptors family 2 profile 2" evidence="11">
    <location>
        <begin position="446"/>
        <end position="707"/>
    </location>
</feature>
<dbReference type="Gene3D" id="1.20.1070.10">
    <property type="entry name" value="Rhodopsin 7-helix transmembrane proteins"/>
    <property type="match status" value="1"/>
</dbReference>
<evidence type="ECO:0000256" key="2">
    <source>
        <dbReference type="ARBA" id="ARBA00008979"/>
    </source>
</evidence>
<evidence type="ECO:0000313" key="13">
    <source>
        <dbReference type="RefSeq" id="XP_047739743.1"/>
    </source>
</evidence>
<keyword evidence="3 9" id="KW-0812">Transmembrane</keyword>
<dbReference type="Gene3D" id="2.170.180.11">
    <property type="entry name" value="Methuselah ectodomain, domain 2"/>
    <property type="match status" value="1"/>
</dbReference>
<dbReference type="InterPro" id="IPR017981">
    <property type="entry name" value="GPCR_2-like_7TM"/>
</dbReference>
<evidence type="ECO:0000256" key="1">
    <source>
        <dbReference type="ARBA" id="ARBA00004141"/>
    </source>
</evidence>
<comment type="similarity">
    <text evidence="2">Belongs to the G-protein coupled receptor 2 family. Mth subfamily.</text>
</comment>
<dbReference type="GO" id="GO:0016020">
    <property type="term" value="C:membrane"/>
    <property type="evidence" value="ECO:0007669"/>
    <property type="project" value="UniProtKB-SubCell"/>
</dbReference>
<feature type="transmembrane region" description="Helical" evidence="9">
    <location>
        <begin position="514"/>
        <end position="539"/>
    </location>
</feature>
<dbReference type="GO" id="GO:0004930">
    <property type="term" value="F:G protein-coupled receptor activity"/>
    <property type="evidence" value="ECO:0007669"/>
    <property type="project" value="UniProtKB-KW"/>
</dbReference>
<name>A0A979FRI0_HYAAZ</name>
<dbReference type="PANTHER" id="PTHR46953">
    <property type="entry name" value="G-PROTEIN COUPLED RECEPTOR MTH-LIKE 1-RELATED"/>
    <property type="match status" value="1"/>
</dbReference>
<evidence type="ECO:0000259" key="11">
    <source>
        <dbReference type="PROSITE" id="PS50261"/>
    </source>
</evidence>
<feature type="transmembrane region" description="Helical" evidence="9">
    <location>
        <begin position="483"/>
        <end position="502"/>
    </location>
</feature>
<evidence type="ECO:0000313" key="12">
    <source>
        <dbReference type="Proteomes" id="UP000694843"/>
    </source>
</evidence>
<dbReference type="InterPro" id="IPR010596">
    <property type="entry name" value="Methuselah_N_dom"/>
</dbReference>
<dbReference type="OrthoDB" id="6134459at2759"/>
<evidence type="ECO:0000256" key="5">
    <source>
        <dbReference type="ARBA" id="ARBA00022989"/>
    </source>
</evidence>
<reference evidence="13" key="1">
    <citation type="submission" date="2025-08" db="UniProtKB">
        <authorList>
            <consortium name="RefSeq"/>
        </authorList>
    </citation>
    <scope>IDENTIFICATION</scope>
    <source>
        <tissue evidence="13">Whole organism</tissue>
    </source>
</reference>
<feature type="chain" id="PRO_5037838036" evidence="10">
    <location>
        <begin position="22"/>
        <end position="902"/>
    </location>
</feature>
<dbReference type="SUPFAM" id="SSF63877">
    <property type="entry name" value="Methuselah ectodomain"/>
    <property type="match status" value="1"/>
</dbReference>
<evidence type="ECO:0000256" key="7">
    <source>
        <dbReference type="ARBA" id="ARBA00023136"/>
    </source>
</evidence>
<dbReference type="AlphaFoldDB" id="A0A979FRI0"/>
<evidence type="ECO:0000256" key="10">
    <source>
        <dbReference type="SAM" id="SignalP"/>
    </source>
</evidence>
<proteinExistence type="inferred from homology"/>
<evidence type="ECO:0000256" key="6">
    <source>
        <dbReference type="ARBA" id="ARBA00023040"/>
    </source>
</evidence>
<keyword evidence="5 9" id="KW-1133">Transmembrane helix</keyword>
<feature type="compositionally biased region" description="Polar residues" evidence="8">
    <location>
        <begin position="883"/>
        <end position="902"/>
    </location>
</feature>
<dbReference type="PANTHER" id="PTHR46953:SF1">
    <property type="entry name" value="G-PROTEIN COUPLED RECEPTOR MTH-LIKE 1-RELATED"/>
    <property type="match status" value="1"/>
</dbReference>
<comment type="subcellular location">
    <subcellularLocation>
        <location evidence="1">Membrane</location>
        <topology evidence="1">Multi-pass membrane protein</topology>
    </subcellularLocation>
</comment>
<protein>
    <submittedName>
        <fullName evidence="13">Uncharacterized protein LOC108676181</fullName>
    </submittedName>
</protein>
<organism evidence="12 13">
    <name type="scientific">Hyalella azteca</name>
    <name type="common">Amphipod</name>
    <dbReference type="NCBI Taxonomy" id="294128"/>
    <lineage>
        <taxon>Eukaryota</taxon>
        <taxon>Metazoa</taxon>
        <taxon>Ecdysozoa</taxon>
        <taxon>Arthropoda</taxon>
        <taxon>Crustacea</taxon>
        <taxon>Multicrustacea</taxon>
        <taxon>Malacostraca</taxon>
        <taxon>Eumalacostraca</taxon>
        <taxon>Peracarida</taxon>
        <taxon>Amphipoda</taxon>
        <taxon>Senticaudata</taxon>
        <taxon>Talitrida</taxon>
        <taxon>Talitroidea</taxon>
        <taxon>Hyalellidae</taxon>
        <taxon>Hyalella</taxon>
    </lineage>
</organism>
<evidence type="ECO:0000256" key="9">
    <source>
        <dbReference type="SAM" id="Phobius"/>
    </source>
</evidence>
<evidence type="ECO:0000256" key="3">
    <source>
        <dbReference type="ARBA" id="ARBA00022692"/>
    </source>
</evidence>
<feature type="transmembrane region" description="Helical" evidence="9">
    <location>
        <begin position="560"/>
        <end position="582"/>
    </location>
</feature>
<dbReference type="SUPFAM" id="SSF81321">
    <property type="entry name" value="Family A G protein-coupled receptor-like"/>
    <property type="match status" value="1"/>
</dbReference>
<dbReference type="KEGG" id="hazt:108676181"/>
<keyword evidence="7 9" id="KW-0472">Membrane</keyword>
<dbReference type="Pfam" id="PF06652">
    <property type="entry name" value="Methuselah_N"/>
    <property type="match status" value="1"/>
</dbReference>
<gene>
    <name evidence="13" type="primary">LOC108676181</name>
</gene>
<feature type="transmembrane region" description="Helical" evidence="9">
    <location>
        <begin position="658"/>
        <end position="678"/>
    </location>
</feature>
<feature type="compositionally biased region" description="Polar residues" evidence="8">
    <location>
        <begin position="808"/>
        <end position="825"/>
    </location>
</feature>
<keyword evidence="4 10" id="KW-0732">Signal</keyword>
<feature type="region of interest" description="Disordered" evidence="8">
    <location>
        <begin position="802"/>
        <end position="902"/>
    </location>
</feature>